<dbReference type="Gene3D" id="3.90.550.10">
    <property type="entry name" value="Spore Coat Polysaccharide Biosynthesis Protein SpsA, Chain A"/>
    <property type="match status" value="1"/>
</dbReference>
<proteinExistence type="predicted"/>
<dbReference type="SUPFAM" id="SSF53448">
    <property type="entry name" value="Nucleotide-diphospho-sugar transferases"/>
    <property type="match status" value="1"/>
</dbReference>
<evidence type="ECO:0000313" key="3">
    <source>
        <dbReference type="Proteomes" id="UP000028537"/>
    </source>
</evidence>
<gene>
    <name evidence="2" type="ORF">UDIV_3210</name>
</gene>
<evidence type="ECO:0000259" key="1">
    <source>
        <dbReference type="Pfam" id="PF00535"/>
    </source>
</evidence>
<comment type="caution">
    <text evidence="2">The sequence shown here is derived from an EMBL/GenBank/DDBJ whole genome shotgun (WGS) entry which is preliminary data.</text>
</comment>
<accession>A0A084EZM7</accession>
<name>A0A084EZM7_9BACT</name>
<organism evidence="2 3">
    <name type="scientific">Ureaplasma diversum NCTC 246</name>
    <dbReference type="NCBI Taxonomy" id="1188241"/>
    <lineage>
        <taxon>Bacteria</taxon>
        <taxon>Bacillati</taxon>
        <taxon>Mycoplasmatota</taxon>
        <taxon>Mycoplasmoidales</taxon>
        <taxon>Mycoplasmoidaceae</taxon>
        <taxon>Ureaplasma</taxon>
    </lineage>
</organism>
<dbReference type="Pfam" id="PF00535">
    <property type="entry name" value="Glycos_transf_2"/>
    <property type="match status" value="1"/>
</dbReference>
<dbReference type="AlphaFoldDB" id="A0A084EZM7"/>
<dbReference type="OrthoDB" id="396512at2"/>
<dbReference type="EMBL" id="JFDP01000043">
    <property type="protein sequence ID" value="KEZ23419.1"/>
    <property type="molecule type" value="Genomic_DNA"/>
</dbReference>
<sequence>MLLSILFHVSKNANHLQANLSGFLDFVLKHPKQVELILVDDASDSQVLRIVKQTIDPSKHKIKYIYLNHQLGHAYAYNLATKHARGKYVWYTGSFNVLNRDLEDSLLKQVHEDFDVISFNLADDVNKATTAVHTTFSPEMIINYWESISNKIINRAWLVANDISFAYGKWFPALFNFALFKNFKTWKHMDACLLANTKQDCVIYNIYDLLQQIKPLYQAFVNNSWKDVYNQELCYWATGICLHTFMRQIYKIYSNEDVDQIKDKEQLNIIQNACENALKYLQTYFSNYASNKYVKKYQNRLFKYFLK</sequence>
<protein>
    <recommendedName>
        <fullName evidence="1">Glycosyltransferase 2-like domain-containing protein</fullName>
    </recommendedName>
</protein>
<dbReference type="eggNOG" id="COG0463">
    <property type="taxonomic scope" value="Bacteria"/>
</dbReference>
<feature type="domain" description="Glycosyltransferase 2-like" evidence="1">
    <location>
        <begin position="17"/>
        <end position="144"/>
    </location>
</feature>
<keyword evidence="3" id="KW-1185">Reference proteome</keyword>
<dbReference type="InterPro" id="IPR029044">
    <property type="entry name" value="Nucleotide-diphossugar_trans"/>
</dbReference>
<dbReference type="CDD" id="cd00761">
    <property type="entry name" value="Glyco_tranf_GTA_type"/>
    <property type="match status" value="1"/>
</dbReference>
<evidence type="ECO:0000313" key="2">
    <source>
        <dbReference type="EMBL" id="KEZ23419.1"/>
    </source>
</evidence>
<reference evidence="2 3" key="1">
    <citation type="submission" date="2014-02" db="EMBL/GenBank/DDBJ databases">
        <title>Genome sequence of Ureaplasma diversum strain 246.</title>
        <authorList>
            <person name="Sirand-Pugnet P."/>
            <person name="Breton M."/>
            <person name="Dordet-Frisoni E."/>
            <person name="Baranowski E."/>
            <person name="Barre A."/>
            <person name="Couture C."/>
            <person name="Dupuy V."/>
            <person name="Gaurivaud P."/>
            <person name="Jacob D."/>
            <person name="Lemaitre C."/>
            <person name="Manso-Silvan L."/>
            <person name="Nikolski M."/>
            <person name="Nouvel L.-X."/>
            <person name="Poumarat F."/>
            <person name="Tardy F."/>
            <person name="Thebault P."/>
            <person name="Theil S."/>
            <person name="Citti C."/>
            <person name="Thiaucourt F."/>
            <person name="Blanchard A."/>
        </authorList>
    </citation>
    <scope>NUCLEOTIDE SEQUENCE [LARGE SCALE GENOMIC DNA]</scope>
    <source>
        <strain evidence="2 3">NCTC 246</strain>
    </source>
</reference>
<dbReference type="RefSeq" id="WP_038102533.1">
    <property type="nucleotide sequence ID" value="NZ_JFDP01000043.1"/>
</dbReference>
<dbReference type="InterPro" id="IPR001173">
    <property type="entry name" value="Glyco_trans_2-like"/>
</dbReference>
<dbReference type="Proteomes" id="UP000028537">
    <property type="component" value="Unassembled WGS sequence"/>
</dbReference>